<dbReference type="Proteomes" id="UP000045285">
    <property type="component" value="Unassembled WGS sequence"/>
</dbReference>
<dbReference type="AlphaFoldDB" id="A0A090DSC5"/>
<keyword evidence="3 5" id="KW-0732">Signal</keyword>
<dbReference type="InterPro" id="IPR028081">
    <property type="entry name" value="Leu-bd"/>
</dbReference>
<keyword evidence="4" id="KW-0029">Amino-acid transport</keyword>
<dbReference type="SUPFAM" id="SSF53822">
    <property type="entry name" value="Periplasmic binding protein-like I"/>
    <property type="match status" value="1"/>
</dbReference>
<sequence>MITRRVLMGAVSAAALFSTSAFAYADTVKLGVLAPLTGPAAADGQEIVNGAKLAVDELNAAGGIAGHTFEVVVADVGDGNPDKVATAVERLLGDHDMGGVFTNYASSTNFEIEMMAEQDMVYMIAANSQQTHDIIAPNPENFSTVWSLTPSYDGYNTEIVPVIKELSETGKIKLPNKKVAIISSDNPYSKGIAEGMAKAFGADGWEITQNDLVPFGEVSDWRAFLGKVRKDPPALLINTDYLSANAATFMTQFMENPTDSLVFIQYAPSVPEFLKLTKEKSSGVVYNMLGGLLLSPKNPRAQEVLDKYKAKYNIESGGAGALTYEEVMIYADALAKVGDPTKRREVGEQIGKTDKQTSIGRITFDPATHLSVQNTDGVPLQFYQIQDGKRVLFYPGKYATGDFVQPAWMK</sequence>
<evidence type="ECO:0000256" key="4">
    <source>
        <dbReference type="ARBA" id="ARBA00022970"/>
    </source>
</evidence>
<reference evidence="8" key="1">
    <citation type="submission" date="2014-08" db="EMBL/GenBank/DDBJ databases">
        <authorList>
            <person name="Moulin L."/>
        </authorList>
    </citation>
    <scope>NUCLEOTIDE SEQUENCE [LARGE SCALE GENOMIC DNA]</scope>
</reference>
<evidence type="ECO:0000256" key="5">
    <source>
        <dbReference type="SAM" id="SignalP"/>
    </source>
</evidence>
<dbReference type="Gene3D" id="3.40.50.2300">
    <property type="match status" value="2"/>
</dbReference>
<keyword evidence="2" id="KW-0813">Transport</keyword>
<evidence type="ECO:0000313" key="7">
    <source>
        <dbReference type="EMBL" id="CDX19669.1"/>
    </source>
</evidence>
<evidence type="ECO:0000256" key="3">
    <source>
        <dbReference type="ARBA" id="ARBA00022729"/>
    </source>
</evidence>
<dbReference type="Pfam" id="PF13458">
    <property type="entry name" value="Peripla_BP_6"/>
    <property type="match status" value="1"/>
</dbReference>
<proteinExistence type="inferred from homology"/>
<keyword evidence="8" id="KW-1185">Reference proteome</keyword>
<keyword evidence="7" id="KW-0675">Receptor</keyword>
<evidence type="ECO:0000313" key="8">
    <source>
        <dbReference type="Proteomes" id="UP000045285"/>
    </source>
</evidence>
<gene>
    <name evidence="7" type="ORF">MPL3356_300070</name>
</gene>
<dbReference type="PRINTS" id="PR00337">
    <property type="entry name" value="LEUILEVALBP"/>
</dbReference>
<evidence type="ECO:0000256" key="1">
    <source>
        <dbReference type="ARBA" id="ARBA00010062"/>
    </source>
</evidence>
<organism evidence="7 8">
    <name type="scientific">Mesorhizobium plurifarium</name>
    <dbReference type="NCBI Taxonomy" id="69974"/>
    <lineage>
        <taxon>Bacteria</taxon>
        <taxon>Pseudomonadati</taxon>
        <taxon>Pseudomonadota</taxon>
        <taxon>Alphaproteobacteria</taxon>
        <taxon>Hyphomicrobiales</taxon>
        <taxon>Phyllobacteriaceae</taxon>
        <taxon>Mesorhizobium</taxon>
    </lineage>
</organism>
<dbReference type="PANTHER" id="PTHR30483:SF6">
    <property type="entry name" value="PERIPLASMIC BINDING PROTEIN OF ABC TRANSPORTER FOR NATURAL AMINO ACIDS"/>
    <property type="match status" value="1"/>
</dbReference>
<dbReference type="InterPro" id="IPR028082">
    <property type="entry name" value="Peripla_BP_I"/>
</dbReference>
<dbReference type="EMBL" id="CCMZ01000024">
    <property type="protein sequence ID" value="CDX19669.1"/>
    <property type="molecule type" value="Genomic_DNA"/>
</dbReference>
<comment type="similarity">
    <text evidence="1">Belongs to the leucine-binding protein family.</text>
</comment>
<protein>
    <submittedName>
        <fullName evidence="7">Extracellular ligand-binding receptor</fullName>
    </submittedName>
</protein>
<dbReference type="STRING" id="69974.MPLDJ20_70181"/>
<feature type="domain" description="Leucine-binding protein" evidence="6">
    <location>
        <begin position="27"/>
        <end position="374"/>
    </location>
</feature>
<feature type="chain" id="PRO_5001853999" evidence="5">
    <location>
        <begin position="24"/>
        <end position="410"/>
    </location>
</feature>
<dbReference type="InterPro" id="IPR000709">
    <property type="entry name" value="Leu_Ile_Val-bd"/>
</dbReference>
<evidence type="ECO:0000256" key="2">
    <source>
        <dbReference type="ARBA" id="ARBA00022448"/>
    </source>
</evidence>
<accession>A0A090DSC5</accession>
<dbReference type="PANTHER" id="PTHR30483">
    <property type="entry name" value="LEUCINE-SPECIFIC-BINDING PROTEIN"/>
    <property type="match status" value="1"/>
</dbReference>
<dbReference type="InterPro" id="IPR051010">
    <property type="entry name" value="BCAA_transport"/>
</dbReference>
<feature type="signal peptide" evidence="5">
    <location>
        <begin position="1"/>
        <end position="23"/>
    </location>
</feature>
<dbReference type="GO" id="GO:0006865">
    <property type="term" value="P:amino acid transport"/>
    <property type="evidence" value="ECO:0007669"/>
    <property type="project" value="UniProtKB-KW"/>
</dbReference>
<evidence type="ECO:0000259" key="6">
    <source>
        <dbReference type="Pfam" id="PF13458"/>
    </source>
</evidence>
<name>A0A090DSC5_MESPL</name>